<evidence type="ECO:0000313" key="2">
    <source>
        <dbReference type="Proteomes" id="UP000218334"/>
    </source>
</evidence>
<reference evidence="2" key="1">
    <citation type="journal article" date="2017" name="Nat. Ecol. Evol.">
        <title>Genome expansion and lineage-specific genetic innovations in the forest pathogenic fungi Armillaria.</title>
        <authorList>
            <person name="Sipos G."/>
            <person name="Prasanna A.N."/>
            <person name="Walter M.C."/>
            <person name="O'Connor E."/>
            <person name="Balint B."/>
            <person name="Krizsan K."/>
            <person name="Kiss B."/>
            <person name="Hess J."/>
            <person name="Varga T."/>
            <person name="Slot J."/>
            <person name="Riley R."/>
            <person name="Boka B."/>
            <person name="Rigling D."/>
            <person name="Barry K."/>
            <person name="Lee J."/>
            <person name="Mihaltcheva S."/>
            <person name="LaButti K."/>
            <person name="Lipzen A."/>
            <person name="Waldron R."/>
            <person name="Moloney N.M."/>
            <person name="Sperisen C."/>
            <person name="Kredics L."/>
            <person name="Vagvoelgyi C."/>
            <person name="Patrignani A."/>
            <person name="Fitzpatrick D."/>
            <person name="Nagy I."/>
            <person name="Doyle S."/>
            <person name="Anderson J.B."/>
            <person name="Grigoriev I.V."/>
            <person name="Gueldener U."/>
            <person name="Muensterkoetter M."/>
            <person name="Nagy L.G."/>
        </authorList>
    </citation>
    <scope>NUCLEOTIDE SEQUENCE [LARGE SCALE GENOMIC DNA]</scope>
    <source>
        <strain evidence="2">28-4</strain>
    </source>
</reference>
<organism evidence="1 2">
    <name type="scientific">Armillaria solidipes</name>
    <dbReference type="NCBI Taxonomy" id="1076256"/>
    <lineage>
        <taxon>Eukaryota</taxon>
        <taxon>Fungi</taxon>
        <taxon>Dikarya</taxon>
        <taxon>Basidiomycota</taxon>
        <taxon>Agaricomycotina</taxon>
        <taxon>Agaricomycetes</taxon>
        <taxon>Agaricomycetidae</taxon>
        <taxon>Agaricales</taxon>
        <taxon>Marasmiineae</taxon>
        <taxon>Physalacriaceae</taxon>
        <taxon>Armillaria</taxon>
    </lineage>
</organism>
<gene>
    <name evidence="1" type="ORF">ARMSODRAFT_102948</name>
</gene>
<proteinExistence type="predicted"/>
<dbReference type="AlphaFoldDB" id="A0A2H3APP1"/>
<accession>A0A2H3APP1</accession>
<dbReference type="EMBL" id="KZ293526">
    <property type="protein sequence ID" value="PBK58734.1"/>
    <property type="molecule type" value="Genomic_DNA"/>
</dbReference>
<dbReference type="Proteomes" id="UP000218334">
    <property type="component" value="Unassembled WGS sequence"/>
</dbReference>
<sequence length="199" mass="22660">MLHDSWLTLTPLQVLEHPNRTLQIRIIFKTVVLQSLLLTLWFLVTLNFACAPESVSDRPPAQLANYEADPSFRTSLRFACLYARLNYPRWHRKSLCDEGHVVTHQGAGYTSTEYVPAKNHCALGDPSIRKRSTIVYRMHREHDTPAFTTTKSQSVEEFCECSSPFLGSLDFSSLLASAFFTALLVHRKLYQVRSSDTGH</sequence>
<protein>
    <submittedName>
        <fullName evidence="1">Uncharacterized protein</fullName>
    </submittedName>
</protein>
<evidence type="ECO:0000313" key="1">
    <source>
        <dbReference type="EMBL" id="PBK58734.1"/>
    </source>
</evidence>
<keyword evidence="2" id="KW-1185">Reference proteome</keyword>
<name>A0A2H3APP1_9AGAR</name>